<dbReference type="RefSeq" id="XP_790458.1">
    <property type="nucleotide sequence ID" value="XM_785365.5"/>
</dbReference>
<dbReference type="EnsemblMetazoa" id="XM_785365">
    <property type="protein sequence ID" value="XP_790458"/>
    <property type="gene ID" value="LOC585541"/>
</dbReference>
<dbReference type="CDD" id="cd14473">
    <property type="entry name" value="FERM_B-lobe"/>
    <property type="match status" value="1"/>
</dbReference>
<dbReference type="EC" id="2.3.2.27" evidence="4"/>
<dbReference type="InterPro" id="IPR014352">
    <property type="entry name" value="FERM/acyl-CoA-bd_prot_sf"/>
</dbReference>
<dbReference type="Gene3D" id="1.20.80.10">
    <property type="match status" value="1"/>
</dbReference>
<dbReference type="SMART" id="SM00184">
    <property type="entry name" value="RING"/>
    <property type="match status" value="1"/>
</dbReference>
<keyword evidence="7 10" id="KW-0863">Zinc-finger</keyword>
<dbReference type="OrthoDB" id="10037309at2759"/>
<dbReference type="GeneID" id="585541"/>
<evidence type="ECO:0000256" key="8">
    <source>
        <dbReference type="ARBA" id="ARBA00022786"/>
    </source>
</evidence>
<dbReference type="FunCoup" id="A0A7M7RD28">
    <property type="interactions" value="939"/>
</dbReference>
<dbReference type="Pfam" id="PF13920">
    <property type="entry name" value="zf-C3HC4_3"/>
    <property type="match status" value="1"/>
</dbReference>
<comment type="catalytic activity">
    <reaction evidence="1">
        <text>S-ubiquitinyl-[E2 ubiquitin-conjugating enzyme]-L-cysteine + [acceptor protein]-L-lysine = [E2 ubiquitin-conjugating enzyme]-L-cysteine + N(6)-ubiquitinyl-[acceptor protein]-L-lysine.</text>
        <dbReference type="EC" id="2.3.2.27"/>
    </reaction>
</comment>
<proteinExistence type="predicted"/>
<evidence type="ECO:0000256" key="7">
    <source>
        <dbReference type="ARBA" id="ARBA00022771"/>
    </source>
</evidence>
<reference evidence="13" key="2">
    <citation type="submission" date="2021-01" db="UniProtKB">
        <authorList>
            <consortium name="EnsemblMetazoa"/>
        </authorList>
    </citation>
    <scope>IDENTIFICATION</scope>
</reference>
<dbReference type="GO" id="GO:0006511">
    <property type="term" value="P:ubiquitin-dependent protein catabolic process"/>
    <property type="evidence" value="ECO:0000318"/>
    <property type="project" value="GO_Central"/>
</dbReference>
<dbReference type="Pfam" id="PF00373">
    <property type="entry name" value="FERM_M"/>
    <property type="match status" value="1"/>
</dbReference>
<dbReference type="GO" id="GO:0008270">
    <property type="term" value="F:zinc ion binding"/>
    <property type="evidence" value="ECO:0007669"/>
    <property type="project" value="UniProtKB-KW"/>
</dbReference>
<dbReference type="SUPFAM" id="SSF57850">
    <property type="entry name" value="RING/U-box"/>
    <property type="match status" value="1"/>
</dbReference>
<dbReference type="PANTHER" id="PTHR23280">
    <property type="entry name" value="4.1 G PROTEIN"/>
    <property type="match status" value="1"/>
</dbReference>
<evidence type="ECO:0000259" key="12">
    <source>
        <dbReference type="PROSITE" id="PS50089"/>
    </source>
</evidence>
<reference evidence="14" key="1">
    <citation type="submission" date="2015-02" db="EMBL/GenBank/DDBJ databases">
        <title>Genome sequencing for Strongylocentrotus purpuratus.</title>
        <authorList>
            <person name="Murali S."/>
            <person name="Liu Y."/>
            <person name="Vee V."/>
            <person name="English A."/>
            <person name="Wang M."/>
            <person name="Skinner E."/>
            <person name="Han Y."/>
            <person name="Muzny D.M."/>
            <person name="Worley K.C."/>
            <person name="Gibbs R.A."/>
        </authorList>
    </citation>
    <scope>NUCLEOTIDE SEQUENCE</scope>
</reference>
<dbReference type="FunFam" id="1.10.1170.10:FF:000002">
    <property type="entry name" value="Baculoviral IAP repeat containing 7"/>
    <property type="match status" value="1"/>
</dbReference>
<dbReference type="PROSITE" id="PS50089">
    <property type="entry name" value="ZF_RING_2"/>
    <property type="match status" value="1"/>
</dbReference>
<dbReference type="InterPro" id="IPR018979">
    <property type="entry name" value="FERM_N"/>
</dbReference>
<dbReference type="FunFam" id="1.20.80.10:FF:000064">
    <property type="entry name" value="Uncharacterized protein"/>
    <property type="match status" value="1"/>
</dbReference>
<feature type="domain" description="RING-type" evidence="12">
    <location>
        <begin position="376"/>
        <end position="411"/>
    </location>
</feature>
<dbReference type="Proteomes" id="UP000007110">
    <property type="component" value="Unassembled WGS sequence"/>
</dbReference>
<keyword evidence="8" id="KW-0833">Ubl conjugation pathway</keyword>
<dbReference type="Gene3D" id="2.30.29.30">
    <property type="entry name" value="Pleckstrin-homology domain (PH domain)/Phosphotyrosine-binding domain (PTB)"/>
    <property type="match status" value="1"/>
</dbReference>
<dbReference type="InterPro" id="IPR013083">
    <property type="entry name" value="Znf_RING/FYVE/PHD"/>
</dbReference>
<dbReference type="Pfam" id="PF09379">
    <property type="entry name" value="FERM_N"/>
    <property type="match status" value="1"/>
</dbReference>
<dbReference type="GO" id="GO:0061630">
    <property type="term" value="F:ubiquitin protein ligase activity"/>
    <property type="evidence" value="ECO:0007669"/>
    <property type="project" value="UniProtKB-EC"/>
</dbReference>
<dbReference type="InterPro" id="IPR001841">
    <property type="entry name" value="Znf_RING"/>
</dbReference>
<dbReference type="InterPro" id="IPR019748">
    <property type="entry name" value="FERM_central"/>
</dbReference>
<evidence type="ECO:0000256" key="4">
    <source>
        <dbReference type="ARBA" id="ARBA00012483"/>
    </source>
</evidence>
<evidence type="ECO:0000256" key="3">
    <source>
        <dbReference type="ARBA" id="ARBA00004906"/>
    </source>
</evidence>
<keyword evidence="6" id="KW-0479">Metal-binding</keyword>
<dbReference type="GO" id="GO:0005737">
    <property type="term" value="C:cytoplasm"/>
    <property type="evidence" value="ECO:0007669"/>
    <property type="project" value="UniProtKB-SubCell"/>
</dbReference>
<evidence type="ECO:0000259" key="11">
    <source>
        <dbReference type="PROSITE" id="PS50057"/>
    </source>
</evidence>
<dbReference type="SUPFAM" id="SSF54236">
    <property type="entry name" value="Ubiquitin-like"/>
    <property type="match status" value="1"/>
</dbReference>
<dbReference type="SMART" id="SM00295">
    <property type="entry name" value="B41"/>
    <property type="match status" value="1"/>
</dbReference>
<evidence type="ECO:0000256" key="1">
    <source>
        <dbReference type="ARBA" id="ARBA00000900"/>
    </source>
</evidence>
<dbReference type="PRINTS" id="PR00935">
    <property type="entry name" value="BAND41"/>
</dbReference>
<dbReference type="InParanoid" id="A0A7M7RD28"/>
<evidence type="ECO:0000256" key="6">
    <source>
        <dbReference type="ARBA" id="ARBA00022723"/>
    </source>
</evidence>
<dbReference type="InterPro" id="IPR011993">
    <property type="entry name" value="PH-like_dom_sf"/>
</dbReference>
<name>A0A7M7RD28_STRPU</name>
<dbReference type="KEGG" id="spu:585541"/>
<sequence length="429" mass="48708">MIIFIKKPDGNVLEIEVGPKAVGLECLDLTCLKLNLVEGDYFGLQFTAKKGERHWLNLRNTITSQLPIGFSQPIRLDLRVKFHVEPHILQQDITRHLFFHDAKLLVKEEKIKAALKDAARLAALFTQAEKGDFGASNDVELLAGYFPQFADSEEFKVTAQAEYARLRSMKVEHALLSLLREICEMDSYGLNTFTAKTCSGQLCEVGVGAHGILVTNIETQDCVKIPLSSVKRLSVEKRDCQMHYELDDGHNFTTDKMELTLHTKEIAEGLYRSITEKVEFFTSETVSEPVKDQFVRDFRGSIVSFFNINTDLGKKYSFDLRRTQQEVHDEARRKLFRMGISTQSADADLSSQAHNRQEGTNQLEQELQMFRDAVTCKVCMASHMDTVLLPCGHFLLCSNCAGMVSSCPSCRLDIEERKKIFWDRPMNVC</sequence>
<dbReference type="AlphaFoldDB" id="A0A7M7RD28"/>
<protein>
    <recommendedName>
        <fullName evidence="4">RING-type E3 ubiquitin transferase</fullName>
        <ecNumber evidence="4">2.3.2.27</ecNumber>
    </recommendedName>
</protein>
<dbReference type="InterPro" id="IPR041790">
    <property type="entry name" value="MYLIP_FERM_C"/>
</dbReference>
<dbReference type="InterPro" id="IPR029071">
    <property type="entry name" value="Ubiquitin-like_domsf"/>
</dbReference>
<dbReference type="PROSITE" id="PS50057">
    <property type="entry name" value="FERM_3"/>
    <property type="match status" value="1"/>
</dbReference>
<keyword evidence="14" id="KW-1185">Reference proteome</keyword>
<evidence type="ECO:0000256" key="9">
    <source>
        <dbReference type="ARBA" id="ARBA00022833"/>
    </source>
</evidence>
<feature type="domain" description="FERM" evidence="11">
    <location>
        <begin position="1"/>
        <end position="285"/>
    </location>
</feature>
<dbReference type="InterPro" id="IPR000299">
    <property type="entry name" value="FERM_domain"/>
</dbReference>
<dbReference type="GO" id="GO:0004842">
    <property type="term" value="F:ubiquitin-protein transferase activity"/>
    <property type="evidence" value="ECO:0000318"/>
    <property type="project" value="GO_Central"/>
</dbReference>
<dbReference type="OMA" id="RSITETH"/>
<dbReference type="Gene3D" id="3.30.40.10">
    <property type="entry name" value="Zinc/RING finger domain, C3HC4 (zinc finger)"/>
    <property type="match status" value="1"/>
</dbReference>
<dbReference type="SUPFAM" id="SSF47031">
    <property type="entry name" value="Second domain of FERM"/>
    <property type="match status" value="1"/>
</dbReference>
<dbReference type="Gene3D" id="3.10.20.90">
    <property type="entry name" value="Phosphatidylinositol 3-kinase Catalytic Subunit, Chain A, domain 1"/>
    <property type="match status" value="1"/>
</dbReference>
<dbReference type="InterPro" id="IPR019749">
    <property type="entry name" value="Band_41_domain"/>
</dbReference>
<dbReference type="CDD" id="cd17104">
    <property type="entry name" value="FERM_F1_MYLIP"/>
    <property type="match status" value="1"/>
</dbReference>
<keyword evidence="9" id="KW-0862">Zinc</keyword>
<evidence type="ECO:0000256" key="5">
    <source>
        <dbReference type="ARBA" id="ARBA00022490"/>
    </source>
</evidence>
<organism evidence="13 14">
    <name type="scientific">Strongylocentrotus purpuratus</name>
    <name type="common">Purple sea urchin</name>
    <dbReference type="NCBI Taxonomy" id="7668"/>
    <lineage>
        <taxon>Eukaryota</taxon>
        <taxon>Metazoa</taxon>
        <taxon>Echinodermata</taxon>
        <taxon>Eleutherozoa</taxon>
        <taxon>Echinozoa</taxon>
        <taxon>Echinoidea</taxon>
        <taxon>Euechinoidea</taxon>
        <taxon>Echinacea</taxon>
        <taxon>Camarodonta</taxon>
        <taxon>Echinidea</taxon>
        <taxon>Strongylocentrotidae</taxon>
        <taxon>Strongylocentrotus</taxon>
    </lineage>
</organism>
<accession>A0A7M7RD28</accession>
<dbReference type="InterPro" id="IPR035963">
    <property type="entry name" value="FERM_2"/>
</dbReference>
<comment type="pathway">
    <text evidence="3">Protein modification; protein ubiquitination.</text>
</comment>
<dbReference type="CTD" id="29116"/>
<evidence type="ECO:0000256" key="10">
    <source>
        <dbReference type="PROSITE-ProRule" id="PRU00175"/>
    </source>
</evidence>
<evidence type="ECO:0000313" key="14">
    <source>
        <dbReference type="Proteomes" id="UP000007110"/>
    </source>
</evidence>
<evidence type="ECO:0000313" key="13">
    <source>
        <dbReference type="EnsemblMetazoa" id="XP_790458"/>
    </source>
</evidence>
<dbReference type="GO" id="GO:0016567">
    <property type="term" value="P:protein ubiquitination"/>
    <property type="evidence" value="ECO:0007669"/>
    <property type="project" value="UniProtKB-UniPathway"/>
</dbReference>
<evidence type="ECO:0000256" key="2">
    <source>
        <dbReference type="ARBA" id="ARBA00004496"/>
    </source>
</evidence>
<dbReference type="CDD" id="cd13195">
    <property type="entry name" value="FERM_C_MYLIP_IDOL"/>
    <property type="match status" value="1"/>
</dbReference>
<dbReference type="PANTHER" id="PTHR23280:SF13">
    <property type="entry name" value="E3 UBIQUITIN-PROTEIN LIGASE MYLIP"/>
    <property type="match status" value="1"/>
</dbReference>
<dbReference type="UniPathway" id="UPA00143"/>
<comment type="subcellular location">
    <subcellularLocation>
        <location evidence="2">Cytoplasm</location>
    </subcellularLocation>
</comment>
<keyword evidence="5" id="KW-0963">Cytoplasm</keyword>